<evidence type="ECO:0008006" key="3">
    <source>
        <dbReference type="Google" id="ProtNLM"/>
    </source>
</evidence>
<organism evidence="1 2">
    <name type="scientific">candidate division WS6 bacterium OLB21</name>
    <dbReference type="NCBI Taxonomy" id="1617427"/>
    <lineage>
        <taxon>Bacteria</taxon>
        <taxon>Candidatus Dojkabacteria</taxon>
    </lineage>
</organism>
<protein>
    <recommendedName>
        <fullName evidence="3">GIY-YIG domain-containing protein</fullName>
    </recommendedName>
</protein>
<comment type="caution">
    <text evidence="1">The sequence shown here is derived from an EMBL/GenBank/DDBJ whole genome shotgun (WGS) entry which is preliminary data.</text>
</comment>
<evidence type="ECO:0000313" key="1">
    <source>
        <dbReference type="EMBL" id="KXK08275.1"/>
    </source>
</evidence>
<evidence type="ECO:0000313" key="2">
    <source>
        <dbReference type="Proteomes" id="UP000070449"/>
    </source>
</evidence>
<dbReference type="STRING" id="1617427.UZ20_WS6002000803"/>
<sequence length="106" mass="12097">MNFITPLRFIEVLNISSTKACVYYLHNNTVLPIIKIGVAHEGMLKDRLRKEIRTKGSSKATHFSFIETDSIRDAILIAEKEICIFNPIGNKAKQELVRVQQIEARV</sequence>
<name>A0A136KFT0_9BACT</name>
<dbReference type="Proteomes" id="UP000070449">
    <property type="component" value="Unassembled WGS sequence"/>
</dbReference>
<reference evidence="1 2" key="1">
    <citation type="submission" date="2015-02" db="EMBL/GenBank/DDBJ databases">
        <title>Improved understanding of the partial-nitritation anammox process through 23 genomes representing the majority of the microbial community.</title>
        <authorList>
            <person name="Speth D.R."/>
            <person name="In T Zandt M."/>
            <person name="Guerrero Cruz S."/>
            <person name="Jetten M.S."/>
            <person name="Dutilh B.E."/>
        </authorList>
    </citation>
    <scope>NUCLEOTIDE SEQUENCE [LARGE SCALE GENOMIC DNA]</scope>
    <source>
        <strain evidence="1">OLB21</strain>
    </source>
</reference>
<dbReference type="EMBL" id="JYPD01000025">
    <property type="protein sequence ID" value="KXK08275.1"/>
    <property type="molecule type" value="Genomic_DNA"/>
</dbReference>
<dbReference type="AlphaFoldDB" id="A0A136KFT0"/>
<accession>A0A136KFT0</accession>
<proteinExistence type="predicted"/>
<gene>
    <name evidence="1" type="ORF">UZ20_WS6002000803</name>
</gene>